<name>A0ABS9URF5_9BACT</name>
<dbReference type="RefSeq" id="WP_241275705.1">
    <property type="nucleotide sequence ID" value="NZ_JAKZGS010000013.1"/>
</dbReference>
<organism evidence="2 3">
    <name type="scientific">Belliella calami</name>
    <dbReference type="NCBI Taxonomy" id="2923436"/>
    <lineage>
        <taxon>Bacteria</taxon>
        <taxon>Pseudomonadati</taxon>
        <taxon>Bacteroidota</taxon>
        <taxon>Cytophagia</taxon>
        <taxon>Cytophagales</taxon>
        <taxon>Cyclobacteriaceae</taxon>
        <taxon>Belliella</taxon>
    </lineage>
</organism>
<keyword evidence="1" id="KW-0812">Transmembrane</keyword>
<dbReference type="Proteomes" id="UP001165488">
    <property type="component" value="Unassembled WGS sequence"/>
</dbReference>
<evidence type="ECO:0000313" key="2">
    <source>
        <dbReference type="EMBL" id="MCH7399202.1"/>
    </source>
</evidence>
<keyword evidence="1" id="KW-1133">Transmembrane helix</keyword>
<proteinExistence type="predicted"/>
<sequence length="194" mass="22649">MNLKRSQQMDENEIVMNLAIGIAIGTVVLGGIYLYRKSKHSEKVDSKNKDFSSASFSNEGKEKITLYFEKLKNEEKNYYKRNYLNFYFDLNLSEDKVSNTKSERISGPYELGLSFDESQLVYGYIKSNLLKVLKPNNDLSNSEAFILAQDYYSFLGKKEALEEARIDYELDKLSYEKYQMVFKQIESELEFLKS</sequence>
<reference evidence="2" key="1">
    <citation type="submission" date="2022-03" db="EMBL/GenBank/DDBJ databases">
        <title>De novo assembled genomes of Belliella spp. (Cyclobacteriaceae) strains.</title>
        <authorList>
            <person name="Szabo A."/>
            <person name="Korponai K."/>
            <person name="Felfoldi T."/>
        </authorList>
    </citation>
    <scope>NUCLEOTIDE SEQUENCE</scope>
    <source>
        <strain evidence="2">DSM 107340</strain>
    </source>
</reference>
<feature type="transmembrane region" description="Helical" evidence="1">
    <location>
        <begin position="14"/>
        <end position="35"/>
    </location>
</feature>
<keyword evidence="3" id="KW-1185">Reference proteome</keyword>
<evidence type="ECO:0000313" key="3">
    <source>
        <dbReference type="Proteomes" id="UP001165488"/>
    </source>
</evidence>
<keyword evidence="1" id="KW-0472">Membrane</keyword>
<evidence type="ECO:0000256" key="1">
    <source>
        <dbReference type="SAM" id="Phobius"/>
    </source>
</evidence>
<gene>
    <name evidence="2" type="ORF">MM236_14450</name>
</gene>
<accession>A0ABS9URF5</accession>
<protein>
    <submittedName>
        <fullName evidence="2">Uncharacterized protein</fullName>
    </submittedName>
</protein>
<dbReference type="EMBL" id="JAKZGS010000013">
    <property type="protein sequence ID" value="MCH7399202.1"/>
    <property type="molecule type" value="Genomic_DNA"/>
</dbReference>
<comment type="caution">
    <text evidence="2">The sequence shown here is derived from an EMBL/GenBank/DDBJ whole genome shotgun (WGS) entry which is preliminary data.</text>
</comment>